<feature type="region of interest" description="Disordered" evidence="1">
    <location>
        <begin position="212"/>
        <end position="244"/>
    </location>
</feature>
<feature type="compositionally biased region" description="Low complexity" evidence="1">
    <location>
        <begin position="156"/>
        <end position="166"/>
    </location>
</feature>
<feature type="compositionally biased region" description="Basic and acidic residues" evidence="1">
    <location>
        <begin position="218"/>
        <end position="230"/>
    </location>
</feature>
<proteinExistence type="predicted"/>
<evidence type="ECO:0000313" key="3">
    <source>
        <dbReference type="Proteomes" id="UP001295684"/>
    </source>
</evidence>
<feature type="compositionally biased region" description="Acidic residues" evidence="1">
    <location>
        <begin position="231"/>
        <end position="244"/>
    </location>
</feature>
<evidence type="ECO:0000256" key="1">
    <source>
        <dbReference type="SAM" id="MobiDB-lite"/>
    </source>
</evidence>
<name>A0AAD1X4K0_EUPCR</name>
<dbReference type="EMBL" id="CAMPGE010001693">
    <property type="protein sequence ID" value="CAI2360494.1"/>
    <property type="molecule type" value="Genomic_DNA"/>
</dbReference>
<accession>A0AAD1X4K0</accession>
<comment type="caution">
    <text evidence="2">The sequence shown here is derived from an EMBL/GenBank/DDBJ whole genome shotgun (WGS) entry which is preliminary data.</text>
</comment>
<feature type="region of interest" description="Disordered" evidence="1">
    <location>
        <begin position="152"/>
        <end position="173"/>
    </location>
</feature>
<dbReference type="AlphaFoldDB" id="A0AAD1X4K0"/>
<reference evidence="2" key="1">
    <citation type="submission" date="2023-07" db="EMBL/GenBank/DDBJ databases">
        <authorList>
            <consortium name="AG Swart"/>
            <person name="Singh M."/>
            <person name="Singh A."/>
            <person name="Seah K."/>
            <person name="Emmerich C."/>
        </authorList>
    </citation>
    <scope>NUCLEOTIDE SEQUENCE</scope>
    <source>
        <strain evidence="2">DP1</strain>
    </source>
</reference>
<dbReference type="Proteomes" id="UP001295684">
    <property type="component" value="Unassembled WGS sequence"/>
</dbReference>
<organism evidence="2 3">
    <name type="scientific">Euplotes crassus</name>
    <dbReference type="NCBI Taxonomy" id="5936"/>
    <lineage>
        <taxon>Eukaryota</taxon>
        <taxon>Sar</taxon>
        <taxon>Alveolata</taxon>
        <taxon>Ciliophora</taxon>
        <taxon>Intramacronucleata</taxon>
        <taxon>Spirotrichea</taxon>
        <taxon>Hypotrichia</taxon>
        <taxon>Euplotida</taxon>
        <taxon>Euplotidae</taxon>
        <taxon>Moneuplotes</taxon>
    </lineage>
</organism>
<protein>
    <submittedName>
        <fullName evidence="2">Uncharacterized protein</fullName>
    </submittedName>
</protein>
<gene>
    <name evidence="2" type="ORF">ECRASSUSDP1_LOCUS1798</name>
</gene>
<evidence type="ECO:0000313" key="2">
    <source>
        <dbReference type="EMBL" id="CAI2360494.1"/>
    </source>
</evidence>
<sequence>MFPTCKQPGCDSEATSFVSSKCILVCNGCAAGVYFNETVSSLPNPKIAEKSLDYASYLLGEIIEAKNQHEITQYFKDVDQQIQAMRDDLGKLQEENKIVLGEIDKVEGGELLYIKHTTGCQKFVRTITNSESYKAYQNLATSLQYQEYMRAKKQGSSSSAPNTSSSQKFKSFQTTDTLHKEVMKLRAELEQEKQQTSDLKTENETIRQQLNESQEIIQQKDEENKKLRADELEEDKEDSDQYYEETEEEKAKKLKKIYKKIFKTSCQPDLLFDLLLWMNGDAANLMKHYVKRSLPVINKVRLNGLMWLGDNSLKNRFIRYGVAKGTNEFELSFNDSWTDINASRSDYLAYHESCVIVAGKVKKGFTLRFCKLDRKEVEEIIIGGKNCESIRFISCVLKTDEECDFGDALKDATFKELDFRSSGKNYYSNWESNPHYYENIIKGISKGSPASKTNLRFVNIGNCDGFTMDQATEILKKYGFVNALVT</sequence>
<keyword evidence="3" id="KW-1185">Reference proteome</keyword>